<evidence type="ECO:0000313" key="4">
    <source>
        <dbReference type="Proteomes" id="UP001321018"/>
    </source>
</evidence>
<sequence>MQLCEYDECSKECTHKVVFNPVGYDRQTEWFCETHAEIAVEEAQLDRAGDLFYGPEPVDGGARTLPSDGH</sequence>
<reference evidence="1 3" key="1">
    <citation type="submission" date="2022-09" db="EMBL/GenBank/DDBJ databases">
        <title>Enrichment on poylsaccharides allowed isolation of novel metabolic and taxonomic groups of Haloarchaea.</title>
        <authorList>
            <person name="Sorokin D.Y."/>
            <person name="Elcheninov A.G."/>
            <person name="Khizhniak T.V."/>
            <person name="Kolganova T.V."/>
            <person name="Kublanov I.V."/>
        </authorList>
    </citation>
    <scope>NUCLEOTIDE SEQUENCE</scope>
    <source>
        <strain evidence="2 3">AArc-m2/3/4</strain>
        <strain evidence="1">AArc-xg1-1</strain>
    </source>
</reference>
<dbReference type="Proteomes" id="UP001321018">
    <property type="component" value="Unassembled WGS sequence"/>
</dbReference>
<accession>A0AAP2Z1L4</accession>
<gene>
    <name evidence="2" type="ORF">OB955_19440</name>
    <name evidence="1" type="ORF">OB960_19585</name>
</gene>
<evidence type="ECO:0000313" key="1">
    <source>
        <dbReference type="EMBL" id="MCU4743589.1"/>
    </source>
</evidence>
<protein>
    <submittedName>
        <fullName evidence="1">Uncharacterized protein</fullName>
    </submittedName>
</protein>
<dbReference type="RefSeq" id="WP_338005406.1">
    <property type="nucleotide sequence ID" value="NZ_JAOPKA010000016.1"/>
</dbReference>
<name>A0AAP2Z1L4_9EURY</name>
<evidence type="ECO:0000313" key="3">
    <source>
        <dbReference type="Proteomes" id="UP001320972"/>
    </source>
</evidence>
<dbReference type="Proteomes" id="UP001320972">
    <property type="component" value="Unassembled WGS sequence"/>
</dbReference>
<evidence type="ECO:0000313" key="2">
    <source>
        <dbReference type="EMBL" id="MCU4974897.1"/>
    </source>
</evidence>
<dbReference type="EMBL" id="JAOPKB010000014">
    <property type="protein sequence ID" value="MCU4974897.1"/>
    <property type="molecule type" value="Genomic_DNA"/>
</dbReference>
<organism evidence="1 4">
    <name type="scientific">Natronoglomus mannanivorans</name>
    <dbReference type="NCBI Taxonomy" id="2979990"/>
    <lineage>
        <taxon>Archaea</taxon>
        <taxon>Methanobacteriati</taxon>
        <taxon>Methanobacteriota</taxon>
        <taxon>Stenosarchaea group</taxon>
        <taxon>Halobacteria</taxon>
        <taxon>Halobacteriales</taxon>
        <taxon>Natrialbaceae</taxon>
        <taxon>Natronoglomus</taxon>
    </lineage>
</organism>
<comment type="caution">
    <text evidence="1">The sequence shown here is derived from an EMBL/GenBank/DDBJ whole genome shotgun (WGS) entry which is preliminary data.</text>
</comment>
<dbReference type="AlphaFoldDB" id="A0AAP2Z1L4"/>
<proteinExistence type="predicted"/>
<dbReference type="EMBL" id="JAOPKA010000016">
    <property type="protein sequence ID" value="MCU4743589.1"/>
    <property type="molecule type" value="Genomic_DNA"/>
</dbReference>
<keyword evidence="3" id="KW-1185">Reference proteome</keyword>